<dbReference type="GO" id="GO:0015628">
    <property type="term" value="P:protein secretion by the type II secretion system"/>
    <property type="evidence" value="ECO:0007669"/>
    <property type="project" value="InterPro"/>
</dbReference>
<dbReference type="InterPro" id="IPR000983">
    <property type="entry name" value="Bac_GSPG_pilin"/>
</dbReference>
<keyword evidence="1" id="KW-0488">Methylation</keyword>
<feature type="compositionally biased region" description="Basic and acidic residues" evidence="2">
    <location>
        <begin position="107"/>
        <end position="116"/>
    </location>
</feature>
<dbReference type="EMBL" id="CP071520">
    <property type="protein sequence ID" value="QSX96069.1"/>
    <property type="molecule type" value="Genomic_DNA"/>
</dbReference>
<gene>
    <name evidence="4" type="ORF">J3P46_26170</name>
</gene>
<name>A0AAJ4MS04_9BURK</name>
<organism evidence="4 5">
    <name type="scientific">Janthinobacterium lividum</name>
    <dbReference type="NCBI Taxonomy" id="29581"/>
    <lineage>
        <taxon>Bacteria</taxon>
        <taxon>Pseudomonadati</taxon>
        <taxon>Pseudomonadota</taxon>
        <taxon>Betaproteobacteria</taxon>
        <taxon>Burkholderiales</taxon>
        <taxon>Oxalobacteraceae</taxon>
        <taxon>Janthinobacterium</taxon>
    </lineage>
</organism>
<evidence type="ECO:0000256" key="1">
    <source>
        <dbReference type="ARBA" id="ARBA00022481"/>
    </source>
</evidence>
<proteinExistence type="predicted"/>
<evidence type="ECO:0000313" key="5">
    <source>
        <dbReference type="Proteomes" id="UP000662821"/>
    </source>
</evidence>
<dbReference type="NCBIfam" id="TIGR02532">
    <property type="entry name" value="IV_pilin_GFxxxE"/>
    <property type="match status" value="1"/>
</dbReference>
<dbReference type="Proteomes" id="UP000662821">
    <property type="component" value="Chromosome"/>
</dbReference>
<feature type="region of interest" description="Disordered" evidence="2">
    <location>
        <begin position="107"/>
        <end position="139"/>
    </location>
</feature>
<dbReference type="RefSeq" id="WP_070281613.1">
    <property type="nucleotide sequence ID" value="NZ_CP071520.1"/>
</dbReference>
<keyword evidence="3" id="KW-0472">Membrane</keyword>
<dbReference type="InterPro" id="IPR045584">
    <property type="entry name" value="Pilin-like"/>
</dbReference>
<reference evidence="4 5" key="1">
    <citation type="submission" date="2021-03" db="EMBL/GenBank/DDBJ databases">
        <title>Draft genome sequence of Janthinobacterium sp. strain PLB02 isolated from infected primmorphs (Lubomirskia baicalensis).</title>
        <authorList>
            <person name="Chernogor L.I."/>
            <person name="Belikov S.I."/>
            <person name="Petrushin I.S."/>
        </authorList>
    </citation>
    <scope>NUCLEOTIDE SEQUENCE [LARGE SCALE GENOMIC DNA]</scope>
    <source>
        <strain evidence="4 5">PLB02</strain>
    </source>
</reference>
<dbReference type="Gene3D" id="3.30.700.10">
    <property type="entry name" value="Glycoprotein, Type 4 Pilin"/>
    <property type="match status" value="1"/>
</dbReference>
<dbReference type="Pfam" id="PF07963">
    <property type="entry name" value="N_methyl"/>
    <property type="match status" value="1"/>
</dbReference>
<dbReference type="PRINTS" id="PR00813">
    <property type="entry name" value="BCTERIALGSPG"/>
</dbReference>
<accession>A0AAJ4MS04</accession>
<protein>
    <submittedName>
        <fullName evidence="4">Type II secretion system protein</fullName>
    </submittedName>
</protein>
<keyword evidence="3" id="KW-0812">Transmembrane</keyword>
<dbReference type="GO" id="GO:0015627">
    <property type="term" value="C:type II protein secretion system complex"/>
    <property type="evidence" value="ECO:0007669"/>
    <property type="project" value="InterPro"/>
</dbReference>
<evidence type="ECO:0000256" key="2">
    <source>
        <dbReference type="SAM" id="MobiDB-lite"/>
    </source>
</evidence>
<dbReference type="AlphaFoldDB" id="A0AAJ4MS04"/>
<keyword evidence="3" id="KW-1133">Transmembrane helix</keyword>
<evidence type="ECO:0000256" key="3">
    <source>
        <dbReference type="SAM" id="Phobius"/>
    </source>
</evidence>
<evidence type="ECO:0000313" key="4">
    <source>
        <dbReference type="EMBL" id="QSX96069.1"/>
    </source>
</evidence>
<feature type="transmembrane region" description="Helical" evidence="3">
    <location>
        <begin position="12"/>
        <end position="37"/>
    </location>
</feature>
<dbReference type="SUPFAM" id="SSF54523">
    <property type="entry name" value="Pili subunits"/>
    <property type="match status" value="1"/>
</dbReference>
<sequence length="160" mass="17921">MRWPVKERGFTFIELMITLAIMATLATVAVPMAQVALQRAKEQQLRSALIEMREAIDAYKRASDNGRIKLSLGASGYPKKLEELVEGVPDQRSVSKQNIYFLRRLPRDPFQPREEGSAADSWSKRAYASPPDNPSEGEDVFDVASRSTKVGLNGVPLNQW</sequence>
<dbReference type="InterPro" id="IPR012902">
    <property type="entry name" value="N_methyl_site"/>
</dbReference>